<dbReference type="AlphaFoldDB" id="A0A8S9J8S2"/>
<name>A0A8S9J8S2_BRACR</name>
<evidence type="ECO:0000313" key="2">
    <source>
        <dbReference type="Proteomes" id="UP000712281"/>
    </source>
</evidence>
<comment type="caution">
    <text evidence="1">The sequence shown here is derived from an EMBL/GenBank/DDBJ whole genome shotgun (WGS) entry which is preliminary data.</text>
</comment>
<accession>A0A8S9J8S2</accession>
<proteinExistence type="predicted"/>
<sequence length="90" mass="9902">MNLTLLEVKGIACVSDAVCCRLSDGIAPTGFRNVENNYKIAMSRLYRDRDTEADLIEKREALGSVLGRAEAVAEVLNRRETQVGSLGIFQ</sequence>
<evidence type="ECO:0000313" key="1">
    <source>
        <dbReference type="EMBL" id="KAF2577912.1"/>
    </source>
</evidence>
<dbReference type="Proteomes" id="UP000712281">
    <property type="component" value="Unassembled WGS sequence"/>
</dbReference>
<organism evidence="1 2">
    <name type="scientific">Brassica cretica</name>
    <name type="common">Mustard</name>
    <dbReference type="NCBI Taxonomy" id="69181"/>
    <lineage>
        <taxon>Eukaryota</taxon>
        <taxon>Viridiplantae</taxon>
        <taxon>Streptophyta</taxon>
        <taxon>Embryophyta</taxon>
        <taxon>Tracheophyta</taxon>
        <taxon>Spermatophyta</taxon>
        <taxon>Magnoliopsida</taxon>
        <taxon>eudicotyledons</taxon>
        <taxon>Gunneridae</taxon>
        <taxon>Pentapetalae</taxon>
        <taxon>rosids</taxon>
        <taxon>malvids</taxon>
        <taxon>Brassicales</taxon>
        <taxon>Brassicaceae</taxon>
        <taxon>Brassiceae</taxon>
        <taxon>Brassica</taxon>
    </lineage>
</organism>
<gene>
    <name evidence="1" type="ORF">F2Q68_00003393</name>
</gene>
<protein>
    <submittedName>
        <fullName evidence="1">Uncharacterized protein</fullName>
    </submittedName>
</protein>
<reference evidence="1" key="1">
    <citation type="submission" date="2019-12" db="EMBL/GenBank/DDBJ databases">
        <title>Genome sequencing and annotation of Brassica cretica.</title>
        <authorList>
            <person name="Studholme D.J."/>
            <person name="Sarris P.F."/>
        </authorList>
    </citation>
    <scope>NUCLEOTIDE SEQUENCE</scope>
    <source>
        <strain evidence="1">PFS-001/15</strain>
        <tissue evidence="1">Leaf</tissue>
    </source>
</reference>
<dbReference type="EMBL" id="QGKW02001660">
    <property type="protein sequence ID" value="KAF2577912.1"/>
    <property type="molecule type" value="Genomic_DNA"/>
</dbReference>